<evidence type="ECO:0000256" key="11">
    <source>
        <dbReference type="ARBA" id="ARBA00035011"/>
    </source>
</evidence>
<dbReference type="AlphaFoldDB" id="A0AAD2E2T0"/>
<dbReference type="Gene3D" id="2.60.40.420">
    <property type="entry name" value="Cupredoxins - blue copper proteins"/>
    <property type="match status" value="1"/>
</dbReference>
<dbReference type="Pfam" id="PF02298">
    <property type="entry name" value="Cu_bind_like"/>
    <property type="match status" value="1"/>
</dbReference>
<comment type="similarity">
    <text evidence="11">Belongs to the early nodulin-like (ENODL) family.</text>
</comment>
<evidence type="ECO:0000256" key="4">
    <source>
        <dbReference type="ARBA" id="ARBA00022723"/>
    </source>
</evidence>
<dbReference type="InterPro" id="IPR033138">
    <property type="entry name" value="Cu_oxidase_CS"/>
</dbReference>
<keyword evidence="2" id="KW-1003">Cell membrane</keyword>
<keyword evidence="8" id="KW-1015">Disulfide bond</keyword>
<keyword evidence="7" id="KW-0472">Membrane</keyword>
<dbReference type="InterPro" id="IPR003245">
    <property type="entry name" value="Phytocyanin_dom"/>
</dbReference>
<evidence type="ECO:0000256" key="2">
    <source>
        <dbReference type="ARBA" id="ARBA00022475"/>
    </source>
</evidence>
<comment type="subcellular location">
    <subcellularLocation>
        <location evidence="1">Cell membrane</location>
        <topology evidence="1">Lipid-anchor</topology>
        <topology evidence="1">GPI-anchor</topology>
    </subcellularLocation>
</comment>
<evidence type="ECO:0000256" key="5">
    <source>
        <dbReference type="ARBA" id="ARBA00022729"/>
    </source>
</evidence>
<keyword evidence="6" id="KW-0378">Hydrolase</keyword>
<accession>A0AAD2E2T0</accession>
<organism evidence="14 15">
    <name type="scientific">Fraxinus pennsylvanica</name>
    <dbReference type="NCBI Taxonomy" id="56036"/>
    <lineage>
        <taxon>Eukaryota</taxon>
        <taxon>Viridiplantae</taxon>
        <taxon>Streptophyta</taxon>
        <taxon>Embryophyta</taxon>
        <taxon>Tracheophyta</taxon>
        <taxon>Spermatophyta</taxon>
        <taxon>Magnoliopsida</taxon>
        <taxon>eudicotyledons</taxon>
        <taxon>Gunneridae</taxon>
        <taxon>Pentapetalae</taxon>
        <taxon>asterids</taxon>
        <taxon>lamiids</taxon>
        <taxon>Lamiales</taxon>
        <taxon>Oleaceae</taxon>
        <taxon>Oleeae</taxon>
        <taxon>Fraxinus</taxon>
    </lineage>
</organism>
<evidence type="ECO:0000256" key="3">
    <source>
        <dbReference type="ARBA" id="ARBA00022622"/>
    </source>
</evidence>
<evidence type="ECO:0000259" key="13">
    <source>
        <dbReference type="PROSITE" id="PS51485"/>
    </source>
</evidence>
<dbReference type="GO" id="GO:0009055">
    <property type="term" value="F:electron transfer activity"/>
    <property type="evidence" value="ECO:0007669"/>
    <property type="project" value="InterPro"/>
</dbReference>
<evidence type="ECO:0000313" key="14">
    <source>
        <dbReference type="EMBL" id="CAI9774028.1"/>
    </source>
</evidence>
<dbReference type="Gene3D" id="3.40.50.1820">
    <property type="entry name" value="alpha/beta hydrolase"/>
    <property type="match status" value="1"/>
</dbReference>
<dbReference type="FunFam" id="2.60.40.420:FF:000010">
    <property type="entry name" value="Early nodulin-like protein 1"/>
    <property type="match status" value="1"/>
</dbReference>
<dbReference type="GO" id="GO:0016787">
    <property type="term" value="F:hydrolase activity"/>
    <property type="evidence" value="ECO:0007669"/>
    <property type="project" value="UniProtKB-KW"/>
</dbReference>
<keyword evidence="3" id="KW-0336">GPI-anchor</keyword>
<evidence type="ECO:0000313" key="15">
    <source>
        <dbReference type="Proteomes" id="UP000834106"/>
    </source>
</evidence>
<dbReference type="GO" id="GO:0098552">
    <property type="term" value="C:side of membrane"/>
    <property type="evidence" value="ECO:0007669"/>
    <property type="project" value="UniProtKB-KW"/>
</dbReference>
<dbReference type="GO" id="GO:0046872">
    <property type="term" value="F:metal ion binding"/>
    <property type="evidence" value="ECO:0007669"/>
    <property type="project" value="UniProtKB-KW"/>
</dbReference>
<evidence type="ECO:0000256" key="7">
    <source>
        <dbReference type="ARBA" id="ARBA00023136"/>
    </source>
</evidence>
<evidence type="ECO:0000256" key="8">
    <source>
        <dbReference type="ARBA" id="ARBA00023157"/>
    </source>
</evidence>
<evidence type="ECO:0000256" key="10">
    <source>
        <dbReference type="ARBA" id="ARBA00023288"/>
    </source>
</evidence>
<keyword evidence="4" id="KW-0479">Metal-binding</keyword>
<keyword evidence="9" id="KW-0325">Glycoprotein</keyword>
<dbReference type="GO" id="GO:0005886">
    <property type="term" value="C:plasma membrane"/>
    <property type="evidence" value="ECO:0007669"/>
    <property type="project" value="UniProtKB-SubCell"/>
</dbReference>
<evidence type="ECO:0000256" key="9">
    <source>
        <dbReference type="ARBA" id="ARBA00023180"/>
    </source>
</evidence>
<dbReference type="CDD" id="cd11019">
    <property type="entry name" value="OsENODL1_like"/>
    <property type="match status" value="1"/>
</dbReference>
<reference evidence="14" key="1">
    <citation type="submission" date="2023-05" db="EMBL/GenBank/DDBJ databases">
        <authorList>
            <person name="Huff M."/>
        </authorList>
    </citation>
    <scope>NUCLEOTIDE SEQUENCE</scope>
</reference>
<dbReference type="SUPFAM" id="SSF49503">
    <property type="entry name" value="Cupredoxins"/>
    <property type="match status" value="1"/>
</dbReference>
<dbReference type="InterPro" id="IPR039391">
    <property type="entry name" value="Phytocyanin-like"/>
</dbReference>
<dbReference type="InterPro" id="IPR002921">
    <property type="entry name" value="Fungal_lipase-type"/>
</dbReference>
<evidence type="ECO:0000256" key="1">
    <source>
        <dbReference type="ARBA" id="ARBA00004609"/>
    </source>
</evidence>
<evidence type="ECO:0000256" key="12">
    <source>
        <dbReference type="SAM" id="SignalP"/>
    </source>
</evidence>
<dbReference type="GO" id="GO:0006629">
    <property type="term" value="P:lipid metabolic process"/>
    <property type="evidence" value="ECO:0007669"/>
    <property type="project" value="InterPro"/>
</dbReference>
<dbReference type="InterPro" id="IPR008972">
    <property type="entry name" value="Cupredoxin"/>
</dbReference>
<feature type="domain" description="Phytocyanin" evidence="13">
    <location>
        <begin position="72"/>
        <end position="174"/>
    </location>
</feature>
<keyword evidence="15" id="KW-1185">Reference proteome</keyword>
<keyword evidence="5 12" id="KW-0732">Signal</keyword>
<dbReference type="PANTHER" id="PTHR33021:SF289">
    <property type="entry name" value="EARLY NODULIN-LIKE PROTEIN 5-RELATED"/>
    <property type="match status" value="1"/>
</dbReference>
<proteinExistence type="inferred from homology"/>
<protein>
    <recommendedName>
        <fullName evidence="13">Phytocyanin domain-containing protein</fullName>
    </recommendedName>
</protein>
<dbReference type="InterPro" id="IPR029058">
    <property type="entry name" value="AB_hydrolase_fold"/>
</dbReference>
<name>A0AAD2E2T0_9LAMI</name>
<sequence length="214" mass="23714">MSITVTGHSLGAALSTLCVADIVANGYNRPSDKPNNSCPVTAFKFGSPRVGDLNFKEILKSEKTSYTKLHSVEFRVGGDAGWAVPSPKNDQLYNDWASKNRFKINDTLCFEYTKDSVLEVTEEEYEKCRSTHPMFFSNNGNSTYTLDHPGLYYFMSGVSGHCERGLKMIIKVLEPESPQVANSTTASAAYEFAADTSTATILMLIMSFSWAFFM</sequence>
<dbReference type="PANTHER" id="PTHR33021">
    <property type="entry name" value="BLUE COPPER PROTEIN"/>
    <property type="match status" value="1"/>
</dbReference>
<evidence type="ECO:0000256" key="6">
    <source>
        <dbReference type="ARBA" id="ARBA00022801"/>
    </source>
</evidence>
<feature type="signal peptide" evidence="12">
    <location>
        <begin position="1"/>
        <end position="20"/>
    </location>
</feature>
<dbReference type="EMBL" id="OU503048">
    <property type="protein sequence ID" value="CAI9774028.1"/>
    <property type="molecule type" value="Genomic_DNA"/>
</dbReference>
<dbReference type="Pfam" id="PF01764">
    <property type="entry name" value="Lipase_3"/>
    <property type="match status" value="1"/>
</dbReference>
<dbReference type="InterPro" id="IPR041846">
    <property type="entry name" value="ENL_dom"/>
</dbReference>
<dbReference type="Proteomes" id="UP000834106">
    <property type="component" value="Chromosome 13"/>
</dbReference>
<dbReference type="SUPFAM" id="SSF53474">
    <property type="entry name" value="alpha/beta-Hydrolases"/>
    <property type="match status" value="1"/>
</dbReference>
<keyword evidence="10" id="KW-0449">Lipoprotein</keyword>
<dbReference type="PROSITE" id="PS51485">
    <property type="entry name" value="PHYTOCYANIN"/>
    <property type="match status" value="1"/>
</dbReference>
<feature type="chain" id="PRO_5042206447" description="Phytocyanin domain-containing protein" evidence="12">
    <location>
        <begin position="21"/>
        <end position="214"/>
    </location>
</feature>
<gene>
    <name evidence="14" type="ORF">FPE_LOCUS21458</name>
</gene>
<dbReference type="PROSITE" id="PS00079">
    <property type="entry name" value="MULTICOPPER_OXIDASE1"/>
    <property type="match status" value="1"/>
</dbReference>